<keyword evidence="10" id="KW-0812">Transmembrane</keyword>
<dbReference type="InterPro" id="IPR025669">
    <property type="entry name" value="AAA_dom"/>
</dbReference>
<dbReference type="GO" id="GO:0004715">
    <property type="term" value="F:non-membrane spanning protein tyrosine kinase activity"/>
    <property type="evidence" value="ECO:0007669"/>
    <property type="project" value="UniProtKB-EC"/>
</dbReference>
<accession>A0A7V4U2V2</accession>
<keyword evidence="10" id="KW-1133">Transmembrane helix</keyword>
<dbReference type="InterPro" id="IPR032807">
    <property type="entry name" value="GNVR"/>
</dbReference>
<dbReference type="InterPro" id="IPR027417">
    <property type="entry name" value="P-loop_NTPase"/>
</dbReference>
<comment type="similarity">
    <text evidence="1">Belongs to the CpsD/CapB family.</text>
</comment>
<gene>
    <name evidence="13" type="ORF">ENK44_14515</name>
</gene>
<dbReference type="NCBIfam" id="TIGR01007">
    <property type="entry name" value="eps_fam"/>
    <property type="match status" value="1"/>
</dbReference>
<reference evidence="13" key="1">
    <citation type="journal article" date="2020" name="mSystems">
        <title>Genome- and Community-Level Interaction Insights into Carbon Utilization and Element Cycling Functions of Hydrothermarchaeota in Hydrothermal Sediment.</title>
        <authorList>
            <person name="Zhou Z."/>
            <person name="Liu Y."/>
            <person name="Xu W."/>
            <person name="Pan J."/>
            <person name="Luo Z.H."/>
            <person name="Li M."/>
        </authorList>
    </citation>
    <scope>NUCLEOTIDE SEQUENCE [LARGE SCALE GENOMIC DNA]</scope>
    <source>
        <strain evidence="13">HyVt-577</strain>
    </source>
</reference>
<evidence type="ECO:0000313" key="13">
    <source>
        <dbReference type="EMBL" id="HGY56918.1"/>
    </source>
</evidence>
<dbReference type="EC" id="2.7.10.2" evidence="2"/>
<evidence type="ECO:0000256" key="9">
    <source>
        <dbReference type="SAM" id="Coils"/>
    </source>
</evidence>
<dbReference type="InterPro" id="IPR005702">
    <property type="entry name" value="Wzc-like_C"/>
</dbReference>
<evidence type="ECO:0000259" key="11">
    <source>
        <dbReference type="Pfam" id="PF13614"/>
    </source>
</evidence>
<dbReference type="GO" id="GO:0005524">
    <property type="term" value="F:ATP binding"/>
    <property type="evidence" value="ECO:0007669"/>
    <property type="project" value="UniProtKB-KW"/>
</dbReference>
<feature type="domain" description="Tyrosine-protein kinase G-rich" evidence="12">
    <location>
        <begin position="209"/>
        <end position="285"/>
    </location>
</feature>
<keyword evidence="10" id="KW-0472">Membrane</keyword>
<comment type="catalytic activity">
    <reaction evidence="8">
        <text>L-tyrosyl-[protein] + ATP = O-phospho-L-tyrosyl-[protein] + ADP + H(+)</text>
        <dbReference type="Rhea" id="RHEA:10596"/>
        <dbReference type="Rhea" id="RHEA-COMP:10136"/>
        <dbReference type="Rhea" id="RHEA-COMP:20101"/>
        <dbReference type="ChEBI" id="CHEBI:15378"/>
        <dbReference type="ChEBI" id="CHEBI:30616"/>
        <dbReference type="ChEBI" id="CHEBI:46858"/>
        <dbReference type="ChEBI" id="CHEBI:61978"/>
        <dbReference type="ChEBI" id="CHEBI:456216"/>
        <dbReference type="EC" id="2.7.10.2"/>
    </reaction>
</comment>
<protein>
    <recommendedName>
        <fullName evidence="2">non-specific protein-tyrosine kinase</fullName>
        <ecNumber evidence="2">2.7.10.2</ecNumber>
    </recommendedName>
</protein>
<evidence type="ECO:0000256" key="4">
    <source>
        <dbReference type="ARBA" id="ARBA00022741"/>
    </source>
</evidence>
<dbReference type="Proteomes" id="UP000885779">
    <property type="component" value="Unassembled WGS sequence"/>
</dbReference>
<keyword evidence="7" id="KW-0829">Tyrosine-protein kinase</keyword>
<evidence type="ECO:0000256" key="7">
    <source>
        <dbReference type="ARBA" id="ARBA00023137"/>
    </source>
</evidence>
<dbReference type="Pfam" id="PF13807">
    <property type="entry name" value="GNVR"/>
    <property type="match status" value="1"/>
</dbReference>
<name>A0A7V4U2V2_CALAY</name>
<dbReference type="SUPFAM" id="SSF52540">
    <property type="entry name" value="P-loop containing nucleoside triphosphate hydrolases"/>
    <property type="match status" value="1"/>
</dbReference>
<dbReference type="GO" id="GO:0005886">
    <property type="term" value="C:plasma membrane"/>
    <property type="evidence" value="ECO:0007669"/>
    <property type="project" value="TreeGrafter"/>
</dbReference>
<keyword evidence="9" id="KW-0175">Coiled coil</keyword>
<evidence type="ECO:0000256" key="8">
    <source>
        <dbReference type="ARBA" id="ARBA00051245"/>
    </source>
</evidence>
<feature type="coiled-coil region" evidence="9">
    <location>
        <begin position="29"/>
        <end position="93"/>
    </location>
</feature>
<dbReference type="Gene3D" id="3.40.50.300">
    <property type="entry name" value="P-loop containing nucleotide triphosphate hydrolases"/>
    <property type="match status" value="1"/>
</dbReference>
<dbReference type="PANTHER" id="PTHR32309:SF13">
    <property type="entry name" value="FERRIC ENTEROBACTIN TRANSPORT PROTEIN FEPE"/>
    <property type="match status" value="1"/>
</dbReference>
<evidence type="ECO:0000256" key="5">
    <source>
        <dbReference type="ARBA" id="ARBA00022777"/>
    </source>
</evidence>
<evidence type="ECO:0000256" key="6">
    <source>
        <dbReference type="ARBA" id="ARBA00022840"/>
    </source>
</evidence>
<keyword evidence="6" id="KW-0067">ATP-binding</keyword>
<proteinExistence type="inferred from homology"/>
<dbReference type="PANTHER" id="PTHR32309">
    <property type="entry name" value="TYROSINE-PROTEIN KINASE"/>
    <property type="match status" value="1"/>
</dbReference>
<keyword evidence="3 13" id="KW-0808">Transferase</keyword>
<evidence type="ECO:0000259" key="12">
    <source>
        <dbReference type="Pfam" id="PF13807"/>
    </source>
</evidence>
<organism evidence="13">
    <name type="scientific">Caldithrix abyssi</name>
    <dbReference type="NCBI Taxonomy" id="187145"/>
    <lineage>
        <taxon>Bacteria</taxon>
        <taxon>Pseudomonadati</taxon>
        <taxon>Calditrichota</taxon>
        <taxon>Calditrichia</taxon>
        <taxon>Calditrichales</taxon>
        <taxon>Calditrichaceae</taxon>
        <taxon>Caldithrix</taxon>
    </lineage>
</organism>
<keyword evidence="4" id="KW-0547">Nucleotide-binding</keyword>
<evidence type="ECO:0000256" key="3">
    <source>
        <dbReference type="ARBA" id="ARBA00022679"/>
    </source>
</evidence>
<dbReference type="AlphaFoldDB" id="A0A7V4U2V2"/>
<dbReference type="CDD" id="cd05387">
    <property type="entry name" value="BY-kinase"/>
    <property type="match status" value="1"/>
</dbReference>
<comment type="caution">
    <text evidence="13">The sequence shown here is derived from an EMBL/GenBank/DDBJ whole genome shotgun (WGS) entry which is preliminary data.</text>
</comment>
<keyword evidence="5" id="KW-0418">Kinase</keyword>
<dbReference type="EMBL" id="DRQG01000140">
    <property type="protein sequence ID" value="HGY56918.1"/>
    <property type="molecule type" value="Genomic_DNA"/>
</dbReference>
<evidence type="ECO:0000256" key="2">
    <source>
        <dbReference type="ARBA" id="ARBA00011903"/>
    </source>
</evidence>
<feature type="transmembrane region" description="Helical" evidence="10">
    <location>
        <begin position="265"/>
        <end position="286"/>
    </location>
</feature>
<evidence type="ECO:0000256" key="1">
    <source>
        <dbReference type="ARBA" id="ARBA00007316"/>
    </source>
</evidence>
<evidence type="ECO:0000256" key="10">
    <source>
        <dbReference type="SAM" id="Phobius"/>
    </source>
</evidence>
<dbReference type="Pfam" id="PF13614">
    <property type="entry name" value="AAA_31"/>
    <property type="match status" value="1"/>
</dbReference>
<sequence>MAQILANTIAEKYRLTRLAQKQQTVHYTFEFVDNQLKNIREKLNEAEFNLSRFKSDFHLVDITENSKEILDFLSELESEKIKTDMELAEYENKVFHMKKQLSDKGYFDQTYLTPGRTDGERSPFSILLQQLSDAEIRRLELLQKRKSSHPDVVTIDEQIAQIKSKLSEYNQNTLISYQIIINSLQKKKYSLKKLIDKYSVKIKNLPDKESKLINLTRAKNVYEKMFTMLLDKREELRMAELSKLQDIVVVDPGRLPIEPVAPRKILNLIIGFLLGSIIGLTLIFVWDYADNKIKDVGDLENNFDFPILAIFPQYGNDVKEKIDNADTVNERLVSLMEEQSVFLESYRLLRTRLLQAKQKDNAFLFTSGEEDTGKTTIVANLGINMAKGGRKILIIDGDLKKAGISRFFDIPKSFPSIKDFLMNENSLPILFNPFKDTETQLHLRILSAGSGNVENSSELLELPKLKEFLHLARNNYDFILIDTPPVTRIIDTLVLGNLVKEVLMIVKPRHTIKDGLKFAIEELGHADLNIIGFVLNACNLNSSPHRYKYGYGYGYYKKENELHLQQ</sequence>
<dbReference type="InterPro" id="IPR050445">
    <property type="entry name" value="Bact_polysacc_biosynth/exp"/>
</dbReference>
<feature type="domain" description="AAA" evidence="11">
    <location>
        <begin position="373"/>
        <end position="516"/>
    </location>
</feature>